<protein>
    <recommendedName>
        <fullName evidence="6">5'-nucleotidase domain-containing protein 3</fullName>
    </recommendedName>
</protein>
<dbReference type="SUPFAM" id="SSF56784">
    <property type="entry name" value="HAD-like"/>
    <property type="match status" value="1"/>
</dbReference>
<sequence length="252" mass="30565">MLDYFYRDRGMKFIVGKDWRDLFDVVIVQAEKPNFFNDKRRPFRKVTERGVLLWDKIHELQKGQIYKQGNLYEFLKLTGWRGSKVLYFGDHIYSDLADLTLKHGWRTGAIIPELRREIKIMNTEQYIQTMTWLQTLTGLLEHMQIHKNPDCQMILNEWKKERKEMREMTRNFFNSQFGSLFRTDQNPTYFLRRLSRFADIYMASLSCLLNYGHDYTFYPRRTPLQHELPMWSDQLCTGTFRIPFLQEMIQIK</sequence>
<dbReference type="InterPro" id="IPR008380">
    <property type="entry name" value="HAD-SF_hydro_IG_5-nucl"/>
</dbReference>
<dbReference type="EMBL" id="IACM01080984">
    <property type="protein sequence ID" value="LAB28363.1"/>
    <property type="molecule type" value="Transcribed_RNA"/>
</dbReference>
<dbReference type="PANTHER" id="PTHR12103:SF11">
    <property type="entry name" value="5'-NUCLEOTIDASE DOMAIN-CONTAINING PROTEIN 3"/>
    <property type="match status" value="1"/>
</dbReference>
<dbReference type="GO" id="GO:0008253">
    <property type="term" value="F:5'-nucleotidase activity"/>
    <property type="evidence" value="ECO:0007669"/>
    <property type="project" value="TreeGrafter"/>
</dbReference>
<reference evidence="5" key="2">
    <citation type="submission" date="2017-11" db="EMBL/GenBank/DDBJ databases">
        <title>Coralsnake Venomics: Analyses of Venom Gland Transcriptomes and Proteomes of Six Brazilian Taxa.</title>
        <authorList>
            <person name="Aird S.D."/>
            <person name="Jorge da Silva N."/>
            <person name="Qiu L."/>
            <person name="Villar-Briones A."/>
            <person name="Aparecida-Saddi V."/>
            <person name="Campos-Telles M.P."/>
            <person name="Grau M."/>
            <person name="Mikheyev A.S."/>
        </authorList>
    </citation>
    <scope>NUCLEOTIDE SEQUENCE</scope>
    <source>
        <tissue evidence="5">Venom_gland</tissue>
    </source>
</reference>
<dbReference type="AlphaFoldDB" id="A0A2D4M5X0"/>
<accession>A0A2D4M5X0</accession>
<keyword evidence="3" id="KW-0378">Hydrolase</keyword>
<dbReference type="Gene3D" id="3.40.50.1000">
    <property type="entry name" value="HAD superfamily/HAD-like"/>
    <property type="match status" value="1"/>
</dbReference>
<evidence type="ECO:0008006" key="6">
    <source>
        <dbReference type="Google" id="ProtNLM"/>
    </source>
</evidence>
<evidence type="ECO:0000256" key="2">
    <source>
        <dbReference type="ARBA" id="ARBA00022723"/>
    </source>
</evidence>
<proteinExistence type="inferred from homology"/>
<reference evidence="5" key="1">
    <citation type="submission" date="2017-07" db="EMBL/GenBank/DDBJ databases">
        <authorList>
            <person name="Mikheyev A."/>
            <person name="Grau M."/>
        </authorList>
    </citation>
    <scope>NUCLEOTIDE SEQUENCE</scope>
    <source>
        <tissue evidence="5">Venom_gland</tissue>
    </source>
</reference>
<keyword evidence="2" id="KW-0479">Metal-binding</keyword>
<dbReference type="Pfam" id="PF05761">
    <property type="entry name" value="5_nucleotid"/>
    <property type="match status" value="1"/>
</dbReference>
<keyword evidence="4" id="KW-0460">Magnesium</keyword>
<dbReference type="InterPro" id="IPR023214">
    <property type="entry name" value="HAD_sf"/>
</dbReference>
<comment type="similarity">
    <text evidence="1">Belongs to the 5'(3')-deoxyribonucleotidase family.</text>
</comment>
<name>A0A2D4M5X0_9SAUR</name>
<dbReference type="PANTHER" id="PTHR12103">
    <property type="entry name" value="5'-NUCLEOTIDASE DOMAIN-CONTAINING"/>
    <property type="match status" value="1"/>
</dbReference>
<evidence type="ECO:0000313" key="5">
    <source>
        <dbReference type="EMBL" id="LAB28363.1"/>
    </source>
</evidence>
<organism evidence="5">
    <name type="scientific">Micrurus spixii</name>
    <name type="common">Amazon coral snake</name>
    <dbReference type="NCBI Taxonomy" id="129469"/>
    <lineage>
        <taxon>Eukaryota</taxon>
        <taxon>Metazoa</taxon>
        <taxon>Chordata</taxon>
        <taxon>Craniata</taxon>
        <taxon>Vertebrata</taxon>
        <taxon>Euteleostomi</taxon>
        <taxon>Lepidosauria</taxon>
        <taxon>Squamata</taxon>
        <taxon>Bifurcata</taxon>
        <taxon>Unidentata</taxon>
        <taxon>Episquamata</taxon>
        <taxon>Toxicofera</taxon>
        <taxon>Serpentes</taxon>
        <taxon>Colubroidea</taxon>
        <taxon>Elapidae</taxon>
        <taxon>Elapinae</taxon>
        <taxon>Micrurus</taxon>
    </lineage>
</organism>
<evidence type="ECO:0000256" key="4">
    <source>
        <dbReference type="ARBA" id="ARBA00022842"/>
    </source>
</evidence>
<evidence type="ECO:0000256" key="1">
    <source>
        <dbReference type="ARBA" id="ARBA00009589"/>
    </source>
</evidence>
<evidence type="ECO:0000256" key="3">
    <source>
        <dbReference type="ARBA" id="ARBA00022801"/>
    </source>
</evidence>
<dbReference type="GO" id="GO:0046872">
    <property type="term" value="F:metal ion binding"/>
    <property type="evidence" value="ECO:0007669"/>
    <property type="project" value="UniProtKB-KW"/>
</dbReference>
<dbReference type="InterPro" id="IPR036412">
    <property type="entry name" value="HAD-like_sf"/>
</dbReference>